<gene>
    <name evidence="3" type="ORF">HPP92_015716</name>
    <name evidence="2" type="ORF">HPP92_026439</name>
</gene>
<evidence type="ECO:0000313" key="5">
    <source>
        <dbReference type="Proteomes" id="UP000639772"/>
    </source>
</evidence>
<keyword evidence="4" id="KW-1185">Reference proteome</keyword>
<proteinExistence type="predicted"/>
<organism evidence="2 5">
    <name type="scientific">Vanilla planifolia</name>
    <name type="common">Vanilla</name>
    <dbReference type="NCBI Taxonomy" id="51239"/>
    <lineage>
        <taxon>Eukaryota</taxon>
        <taxon>Viridiplantae</taxon>
        <taxon>Streptophyta</taxon>
        <taxon>Embryophyta</taxon>
        <taxon>Tracheophyta</taxon>
        <taxon>Spermatophyta</taxon>
        <taxon>Magnoliopsida</taxon>
        <taxon>Liliopsida</taxon>
        <taxon>Asparagales</taxon>
        <taxon>Orchidaceae</taxon>
        <taxon>Vanilloideae</taxon>
        <taxon>Vanilleae</taxon>
        <taxon>Vanilla</taxon>
    </lineage>
</organism>
<accession>A0A835PEG5</accession>
<reference evidence="4 5" key="1">
    <citation type="journal article" date="2020" name="Nat. Food">
        <title>A phased Vanilla planifolia genome enables genetic improvement of flavour and production.</title>
        <authorList>
            <person name="Hasing T."/>
            <person name="Tang H."/>
            <person name="Brym M."/>
            <person name="Khazi F."/>
            <person name="Huang T."/>
            <person name="Chambers A.H."/>
        </authorList>
    </citation>
    <scope>NUCLEOTIDE SEQUENCE [LARGE SCALE GENOMIC DNA]</scope>
    <source>
        <tissue evidence="2">Leaf</tissue>
    </source>
</reference>
<dbReference type="EMBL" id="JADCNL010000007">
    <property type="protein sequence ID" value="KAG0473859.1"/>
    <property type="molecule type" value="Genomic_DNA"/>
</dbReference>
<comment type="caution">
    <text evidence="2">The sequence shown here is derived from an EMBL/GenBank/DDBJ whole genome shotgun (WGS) entry which is preliminary data.</text>
</comment>
<evidence type="ECO:0000313" key="4">
    <source>
        <dbReference type="Proteomes" id="UP000636800"/>
    </source>
</evidence>
<evidence type="ECO:0000313" key="3">
    <source>
        <dbReference type="EMBL" id="KAG0473859.1"/>
    </source>
</evidence>
<evidence type="ECO:0000313" key="2">
    <source>
        <dbReference type="EMBL" id="KAG0451093.1"/>
    </source>
</evidence>
<name>A0A835PEG5_VANPL</name>
<sequence length="131" mass="14762">MGSSAKKFGSVQGWRLKGERFFWQPIQIRRRSWCREIGDDAAGASLASGSKMSASQAKPASLAFAGFNDVTSRRYRRRKRTFWEAFKAEKYEAPRPLRVVFENLLKLRGQADSSSGPKVGFKCSKNVEGHN</sequence>
<dbReference type="EMBL" id="JADCNM010000081">
    <property type="protein sequence ID" value="KAG0451093.1"/>
    <property type="molecule type" value="Genomic_DNA"/>
</dbReference>
<dbReference type="Proteomes" id="UP000636800">
    <property type="component" value="Chromosome 7"/>
</dbReference>
<dbReference type="AlphaFoldDB" id="A0A835PEG5"/>
<dbReference type="Proteomes" id="UP000639772">
    <property type="component" value="Unassembled WGS sequence"/>
</dbReference>
<feature type="region of interest" description="Disordered" evidence="1">
    <location>
        <begin position="111"/>
        <end position="131"/>
    </location>
</feature>
<protein>
    <submittedName>
        <fullName evidence="2">Uncharacterized protein</fullName>
    </submittedName>
</protein>
<evidence type="ECO:0000256" key="1">
    <source>
        <dbReference type="SAM" id="MobiDB-lite"/>
    </source>
</evidence>